<evidence type="ECO:0000259" key="20">
    <source>
        <dbReference type="PROSITE" id="PS50836"/>
    </source>
</evidence>
<dbReference type="Gene3D" id="1.10.640.10">
    <property type="entry name" value="Haem peroxidase domain superfamily, animal type"/>
    <property type="match status" value="1"/>
</dbReference>
<keyword evidence="18" id="KW-0732">Signal</keyword>
<dbReference type="CDD" id="cd06183">
    <property type="entry name" value="cyt_b5_reduct_like"/>
    <property type="match status" value="1"/>
</dbReference>
<dbReference type="CDD" id="cd08760">
    <property type="entry name" value="Cyt_b561_FRRS1_like"/>
    <property type="match status" value="1"/>
</dbReference>
<dbReference type="PANTHER" id="PTHR11475:SF4">
    <property type="entry name" value="CHORION PEROXIDASE"/>
    <property type="match status" value="1"/>
</dbReference>
<dbReference type="InterPro" id="IPR017927">
    <property type="entry name" value="FAD-bd_FR_type"/>
</dbReference>
<feature type="chain" id="PRO_5042176105" description="Cytochrome b5 heme-binding domain-containing protein" evidence="18">
    <location>
        <begin position="31"/>
        <end position="1433"/>
    </location>
</feature>
<evidence type="ECO:0000256" key="9">
    <source>
        <dbReference type="ARBA" id="ARBA00022982"/>
    </source>
</evidence>
<feature type="domain" description="DOMON" evidence="20">
    <location>
        <begin position="611"/>
        <end position="728"/>
    </location>
</feature>
<dbReference type="Gene3D" id="3.40.50.80">
    <property type="entry name" value="Nucleotide-binding domain of ferredoxin-NADP reductase (FNR) module"/>
    <property type="match status" value="1"/>
</dbReference>
<dbReference type="InterPro" id="IPR039261">
    <property type="entry name" value="FNR_nucleotide-bd"/>
</dbReference>
<feature type="domain" description="Cytochrome b5 heme-binding" evidence="19">
    <location>
        <begin position="945"/>
        <end position="1049"/>
    </location>
</feature>
<evidence type="ECO:0000256" key="15">
    <source>
        <dbReference type="PIRSR" id="PIRSR619791-2"/>
    </source>
</evidence>
<evidence type="ECO:0000259" key="21">
    <source>
        <dbReference type="PROSITE" id="PS50939"/>
    </source>
</evidence>
<proteinExistence type="predicted"/>
<dbReference type="PROSITE" id="PS51384">
    <property type="entry name" value="FAD_FR"/>
    <property type="match status" value="1"/>
</dbReference>
<keyword evidence="14" id="KW-0325">Glycoprotein</keyword>
<evidence type="ECO:0000256" key="16">
    <source>
        <dbReference type="SAM" id="MobiDB-lite"/>
    </source>
</evidence>
<accession>A0AAD5TCE1</accession>
<keyword evidence="9" id="KW-0249">Electron transport</keyword>
<dbReference type="SUPFAM" id="SSF48113">
    <property type="entry name" value="Heme-dependent peroxidases"/>
    <property type="match status" value="1"/>
</dbReference>
<evidence type="ECO:0000256" key="18">
    <source>
        <dbReference type="SAM" id="SignalP"/>
    </source>
</evidence>
<dbReference type="SUPFAM" id="SSF63380">
    <property type="entry name" value="Riboflavin synthase domain-like"/>
    <property type="match status" value="1"/>
</dbReference>
<evidence type="ECO:0000256" key="17">
    <source>
        <dbReference type="SAM" id="Phobius"/>
    </source>
</evidence>
<dbReference type="PROSITE" id="PS50939">
    <property type="entry name" value="CYTOCHROME_B561"/>
    <property type="match status" value="1"/>
</dbReference>
<feature type="binding site" description="axial binding residue" evidence="15">
    <location>
        <position position="369"/>
    </location>
    <ligand>
        <name>heme b</name>
        <dbReference type="ChEBI" id="CHEBI:60344"/>
    </ligand>
    <ligandPart>
        <name>Fe</name>
        <dbReference type="ChEBI" id="CHEBI:18248"/>
    </ligandPart>
</feature>
<dbReference type="SMART" id="SM00664">
    <property type="entry name" value="DoH"/>
    <property type="match status" value="1"/>
</dbReference>
<dbReference type="InterPro" id="IPR037120">
    <property type="entry name" value="Haem_peroxidase_sf_animal"/>
</dbReference>
<keyword evidence="10 17" id="KW-1133">Transmembrane helix</keyword>
<dbReference type="GO" id="GO:0020037">
    <property type="term" value="F:heme binding"/>
    <property type="evidence" value="ECO:0007669"/>
    <property type="project" value="InterPro"/>
</dbReference>
<dbReference type="InterPro" id="IPR018506">
    <property type="entry name" value="Cyt_B5_heme-BS"/>
</dbReference>
<dbReference type="InterPro" id="IPR019791">
    <property type="entry name" value="Haem_peroxidase_animal"/>
</dbReference>
<keyword evidence="13 17" id="KW-0472">Membrane</keyword>
<dbReference type="CDD" id="cd09631">
    <property type="entry name" value="DOMON_DOH"/>
    <property type="match status" value="1"/>
</dbReference>
<dbReference type="Pfam" id="PF00970">
    <property type="entry name" value="FAD_binding_6"/>
    <property type="match status" value="1"/>
</dbReference>
<feature type="transmembrane region" description="Helical" evidence="17">
    <location>
        <begin position="829"/>
        <end position="848"/>
    </location>
</feature>
<evidence type="ECO:0000313" key="24">
    <source>
        <dbReference type="Proteomes" id="UP001212152"/>
    </source>
</evidence>
<keyword evidence="4" id="KW-0813">Transport</keyword>
<comment type="caution">
    <text evidence="23">The sequence shown here is derived from an EMBL/GenBank/DDBJ whole genome shotgun (WGS) entry which is preliminary data.</text>
</comment>
<dbReference type="GO" id="GO:0046872">
    <property type="term" value="F:metal ion binding"/>
    <property type="evidence" value="ECO:0007669"/>
    <property type="project" value="UniProtKB-KW"/>
</dbReference>
<evidence type="ECO:0000256" key="4">
    <source>
        <dbReference type="ARBA" id="ARBA00022448"/>
    </source>
</evidence>
<evidence type="ECO:0000313" key="23">
    <source>
        <dbReference type="EMBL" id="KAJ3170125.1"/>
    </source>
</evidence>
<evidence type="ECO:0000256" key="1">
    <source>
        <dbReference type="ARBA" id="ARBA00001974"/>
    </source>
</evidence>
<keyword evidence="24" id="KW-1185">Reference proteome</keyword>
<gene>
    <name evidence="23" type="ORF">HDU87_008842</name>
</gene>
<evidence type="ECO:0000256" key="2">
    <source>
        <dbReference type="ARBA" id="ARBA00004370"/>
    </source>
</evidence>
<keyword evidence="12 15" id="KW-0408">Iron</keyword>
<reference evidence="23" key="1">
    <citation type="submission" date="2020-05" db="EMBL/GenBank/DDBJ databases">
        <title>Phylogenomic resolution of chytrid fungi.</title>
        <authorList>
            <person name="Stajich J.E."/>
            <person name="Amses K."/>
            <person name="Simmons R."/>
            <person name="Seto K."/>
            <person name="Myers J."/>
            <person name="Bonds A."/>
            <person name="Quandt C.A."/>
            <person name="Barry K."/>
            <person name="Liu P."/>
            <person name="Grigoriev I."/>
            <person name="Longcore J.E."/>
            <person name="James T.Y."/>
        </authorList>
    </citation>
    <scope>NUCLEOTIDE SEQUENCE</scope>
    <source>
        <strain evidence="23">JEL0379</strain>
    </source>
</reference>
<keyword evidence="6 15" id="KW-0349">Heme</keyword>
<dbReference type="Pfam" id="PF03351">
    <property type="entry name" value="DOMON"/>
    <property type="match status" value="1"/>
</dbReference>
<dbReference type="SUPFAM" id="SSF52343">
    <property type="entry name" value="Ferredoxin reductase-like, C-terminal NADP-linked domain"/>
    <property type="match status" value="1"/>
</dbReference>
<evidence type="ECO:0000256" key="5">
    <source>
        <dbReference type="ARBA" id="ARBA00022525"/>
    </source>
</evidence>
<dbReference type="InterPro" id="IPR008333">
    <property type="entry name" value="Cbr1-like_FAD-bd_dom"/>
</dbReference>
<keyword evidence="8 15" id="KW-0479">Metal-binding</keyword>
<evidence type="ECO:0000256" key="6">
    <source>
        <dbReference type="ARBA" id="ARBA00022617"/>
    </source>
</evidence>
<name>A0AAD5TCE1_9FUNG</name>
<dbReference type="SMART" id="SM00665">
    <property type="entry name" value="B561"/>
    <property type="match status" value="1"/>
</dbReference>
<evidence type="ECO:0000256" key="7">
    <source>
        <dbReference type="ARBA" id="ARBA00022692"/>
    </source>
</evidence>
<dbReference type="EMBL" id="JADGJQ010000098">
    <property type="protein sequence ID" value="KAJ3170125.1"/>
    <property type="molecule type" value="Genomic_DNA"/>
</dbReference>
<evidence type="ECO:0000256" key="11">
    <source>
        <dbReference type="ARBA" id="ARBA00023002"/>
    </source>
</evidence>
<dbReference type="InterPro" id="IPR005018">
    <property type="entry name" value="DOMON_domain"/>
</dbReference>
<evidence type="ECO:0000256" key="12">
    <source>
        <dbReference type="ARBA" id="ARBA00023004"/>
    </source>
</evidence>
<dbReference type="Pfam" id="PF00175">
    <property type="entry name" value="NAD_binding_1"/>
    <property type="match status" value="1"/>
</dbReference>
<comment type="cofactor">
    <cofactor evidence="1">
        <name>FAD</name>
        <dbReference type="ChEBI" id="CHEBI:57692"/>
    </cofactor>
</comment>
<keyword evidence="5" id="KW-0964">Secreted</keyword>
<dbReference type="PANTHER" id="PTHR11475">
    <property type="entry name" value="OXIDASE/PEROXIDASE"/>
    <property type="match status" value="1"/>
</dbReference>
<evidence type="ECO:0000256" key="10">
    <source>
        <dbReference type="ARBA" id="ARBA00022989"/>
    </source>
</evidence>
<comment type="subcellular location">
    <subcellularLocation>
        <location evidence="2">Membrane</location>
    </subcellularLocation>
    <subcellularLocation>
        <location evidence="3">Secreted</location>
    </subcellularLocation>
</comment>
<dbReference type="InterPro" id="IPR001433">
    <property type="entry name" value="OxRdtase_FAD/NAD-bd"/>
</dbReference>
<dbReference type="SUPFAM" id="SSF55856">
    <property type="entry name" value="Cytochrome b5-like heme/steroid binding domain"/>
    <property type="match status" value="1"/>
</dbReference>
<evidence type="ECO:0000256" key="14">
    <source>
        <dbReference type="ARBA" id="ARBA00023180"/>
    </source>
</evidence>
<dbReference type="Proteomes" id="UP001212152">
    <property type="component" value="Unassembled WGS sequence"/>
</dbReference>
<feature type="transmembrane region" description="Helical" evidence="17">
    <location>
        <begin position="802"/>
        <end position="823"/>
    </location>
</feature>
<dbReference type="PROSITE" id="PS00191">
    <property type="entry name" value="CYTOCHROME_B5_1"/>
    <property type="match status" value="1"/>
</dbReference>
<dbReference type="InterPro" id="IPR045266">
    <property type="entry name" value="DOH_DOMON"/>
</dbReference>
<dbReference type="Gene3D" id="1.20.120.1770">
    <property type="match status" value="1"/>
</dbReference>
<dbReference type="GO" id="GO:0006979">
    <property type="term" value="P:response to oxidative stress"/>
    <property type="evidence" value="ECO:0007669"/>
    <property type="project" value="InterPro"/>
</dbReference>
<dbReference type="Gene3D" id="2.40.30.10">
    <property type="entry name" value="Translation factors"/>
    <property type="match status" value="1"/>
</dbReference>
<dbReference type="GO" id="GO:0016020">
    <property type="term" value="C:membrane"/>
    <property type="evidence" value="ECO:0007669"/>
    <property type="project" value="UniProtKB-SubCell"/>
</dbReference>
<dbReference type="Gene3D" id="3.10.120.10">
    <property type="entry name" value="Cytochrome b5-like heme/steroid binding domain"/>
    <property type="match status" value="1"/>
</dbReference>
<evidence type="ECO:0000256" key="3">
    <source>
        <dbReference type="ARBA" id="ARBA00004613"/>
    </source>
</evidence>
<sequence>MHARARTCVALLPLAVTAAAICILVPLAAATPGRRAHFSDNVQAAQAAGCAWNLGVNVTERFKPGNVERTLKARDASLSKYATFDGTGNNLVNPDYGTINQPYIRQHPPMYGDSTTCSPGGPTRPNARMISRQGLGAVPDYYNDFSASEMLPMWGLFLHTEASGPDKNAESFPINVPAGDPDFDPGSTGTVQIPMTRTTYLTTQIAADVNNMSMYERVHLNGFTPFLDLSGLYGTTEAICNNTMRGDNGLLKYVNYTVLGEAPPTVGGALGFTLPVINLVPHLTVNYILLFREHNRRARQLYAANPTWTSDQIFYEARRWMIAIVQRITMSYYYPILVGVQAPDYPGYDPSVNPAIDLAFMNVAMRYGHSSLNPMIWRLDENGHPIHEGHQLLEEAFADDNYAGLMAVGIEPYIRGFASQPEQAVDGRYAPVVRNSMPMATYPARFDLVATNIQRSGGRDFGIADYNTLRVAYGLSRVSSWAEMTNDTTVATNLAALYGTTMDNIDAYVGAVVEGERTGNAVLGPLSSAIVKENFARIRAGDRHWYENPGEFTADELAEIKTWTKMGNIVTANTKIDVFPDNPFIVAVKDSVLGASVQTASADLSVTVLDGMTKLSWSMGSSSISFKVESNAKGWFGFGFGDNMLPADIYLFHKESSGAWVGQDCYSTNLQIPTPDTDLGGADDMQSFKQTTDTTFLNAFTFTRALSTGDAHDVDIVNADMPMIFAFGDGALQYHGPTDRAHAAVNFYTGKASILNEGTNLYNLNIFHGVTMFTGFAYVYPVGIYIARYWKNGGTWVTYHQALMSLVTSEIIMAAMLALIGGFGDKTKAHPKIGLFTTVLVMTVTWFGKFAGNWDNEWTVKYNAQIRKMHWMCGYSAYILGLVNGFLGVTDISAGTSYEWLRWLYIPAVLMMPLLLAIFHAVYGSRASQKLESDEAKGPTSSSSLPSFTWNNIHERVETGSKWIVIRSVIYDAGLFMDRHPGGKQILAGAVGLDATDLFYGPPLATKAAKGDKKRPTAHVAKLAGFPIIHRHSRLAESLLASLAVGRLTGHKAMDFQPNLDEESNTGSFDRKGSFSERPSGFNPPFARDPTQPPVSPLSPQEFRTFTLVSSEIVSGPGCTRPTRLFKFALPSPNDKVYTFPGQSVLMQFITAEGEVVTRPYTPFKVINTKTIDFYIKVNVGVMTAHLVECKAIRMRGPSLHTDAMNVADKNGCWDNIGMIAGGSGLTPLLMTIDYHFRYASRDPATGRPTTIIHLLNINRTNRDMFAQEELEQAAKSFMGNLKITNLVHSVVDNDKYQGEVGTISPDVIAKALPAPRVHGTASGMFGTSSGVFGTSSGVFGTGSGASGGQLGRMNMLGNSTLRRSIAKRSSVGAGSKSRMLDGEISNESRAFLGDDFVEETMSKSGSGVGSGVGGLGTASRSEKDSMVIMICG</sequence>
<dbReference type="PROSITE" id="PS50292">
    <property type="entry name" value="PEROXIDASE_3"/>
    <property type="match status" value="1"/>
</dbReference>
<dbReference type="Pfam" id="PF00173">
    <property type="entry name" value="Cyt-b5"/>
    <property type="match status" value="1"/>
</dbReference>
<dbReference type="InterPro" id="IPR010255">
    <property type="entry name" value="Haem_peroxidase_sf"/>
</dbReference>
<feature type="transmembrane region" description="Helical" evidence="17">
    <location>
        <begin position="766"/>
        <end position="790"/>
    </location>
</feature>
<dbReference type="InterPro" id="IPR001199">
    <property type="entry name" value="Cyt_B5-like_heme/steroid-bd"/>
</dbReference>
<evidence type="ECO:0008006" key="25">
    <source>
        <dbReference type="Google" id="ProtNLM"/>
    </source>
</evidence>
<dbReference type="PROSITE" id="PS50836">
    <property type="entry name" value="DOMON"/>
    <property type="match status" value="1"/>
</dbReference>
<dbReference type="PRINTS" id="PR00457">
    <property type="entry name" value="ANPEROXIDASE"/>
</dbReference>
<dbReference type="InterPro" id="IPR036400">
    <property type="entry name" value="Cyt_B5-like_heme/steroid_sf"/>
</dbReference>
<evidence type="ECO:0000259" key="19">
    <source>
        <dbReference type="PROSITE" id="PS50255"/>
    </source>
</evidence>
<organism evidence="23 24">
    <name type="scientific">Geranomyces variabilis</name>
    <dbReference type="NCBI Taxonomy" id="109894"/>
    <lineage>
        <taxon>Eukaryota</taxon>
        <taxon>Fungi</taxon>
        <taxon>Fungi incertae sedis</taxon>
        <taxon>Chytridiomycota</taxon>
        <taxon>Chytridiomycota incertae sedis</taxon>
        <taxon>Chytridiomycetes</taxon>
        <taxon>Spizellomycetales</taxon>
        <taxon>Powellomycetaceae</taxon>
        <taxon>Geranomyces</taxon>
    </lineage>
</organism>
<dbReference type="Pfam" id="PF03098">
    <property type="entry name" value="An_peroxidase"/>
    <property type="match status" value="1"/>
</dbReference>
<dbReference type="PROSITE" id="PS50255">
    <property type="entry name" value="CYTOCHROME_B5_2"/>
    <property type="match status" value="1"/>
</dbReference>
<dbReference type="GO" id="GO:0005576">
    <property type="term" value="C:extracellular region"/>
    <property type="evidence" value="ECO:0007669"/>
    <property type="project" value="UniProtKB-SubCell"/>
</dbReference>
<keyword evidence="11" id="KW-0560">Oxidoreductase</keyword>
<feature type="transmembrane region" description="Helical" evidence="17">
    <location>
        <begin position="900"/>
        <end position="923"/>
    </location>
</feature>
<dbReference type="GO" id="GO:0004601">
    <property type="term" value="F:peroxidase activity"/>
    <property type="evidence" value="ECO:0007669"/>
    <property type="project" value="InterPro"/>
</dbReference>
<evidence type="ECO:0000256" key="8">
    <source>
        <dbReference type="ARBA" id="ARBA00022723"/>
    </source>
</evidence>
<feature type="domain" description="FAD-binding FR-type" evidence="22">
    <location>
        <begin position="1101"/>
        <end position="1230"/>
    </location>
</feature>
<feature type="region of interest" description="Disordered" evidence="16">
    <location>
        <begin position="1056"/>
        <end position="1098"/>
    </location>
</feature>
<feature type="transmembrane region" description="Helical" evidence="17">
    <location>
        <begin position="869"/>
        <end position="888"/>
    </location>
</feature>
<feature type="signal peptide" evidence="18">
    <location>
        <begin position="1"/>
        <end position="30"/>
    </location>
</feature>
<dbReference type="SMART" id="SM01117">
    <property type="entry name" value="Cyt-b5"/>
    <property type="match status" value="1"/>
</dbReference>
<dbReference type="InterPro" id="IPR017938">
    <property type="entry name" value="Riboflavin_synthase-like_b-brl"/>
</dbReference>
<dbReference type="InterPro" id="IPR006593">
    <property type="entry name" value="Cyt_b561/ferric_Rdtase_TM"/>
</dbReference>
<protein>
    <recommendedName>
        <fullName evidence="25">Cytochrome b5 heme-binding domain-containing protein</fullName>
    </recommendedName>
</protein>
<evidence type="ECO:0000259" key="22">
    <source>
        <dbReference type="PROSITE" id="PS51384"/>
    </source>
</evidence>
<feature type="domain" description="Cytochrome b561" evidence="21">
    <location>
        <begin position="731"/>
        <end position="925"/>
    </location>
</feature>
<keyword evidence="7 17" id="KW-0812">Transmembrane</keyword>
<evidence type="ECO:0000256" key="13">
    <source>
        <dbReference type="ARBA" id="ARBA00023136"/>
    </source>
</evidence>